<comment type="caution">
    <text evidence="3">The sequence shown here is derived from an EMBL/GenBank/DDBJ whole genome shotgun (WGS) entry which is preliminary data.</text>
</comment>
<evidence type="ECO:0000313" key="4">
    <source>
        <dbReference type="Proteomes" id="UP000722625"/>
    </source>
</evidence>
<dbReference type="RefSeq" id="WP_213295989.1">
    <property type="nucleotide sequence ID" value="NZ_JAGYVZ010000003.1"/>
</dbReference>
<sequence>MSESSKEIKYATLESAYKAGIIKKISAIHANKNSYLFITLIAPNENSNNFYLTKKSSTKISKGEVLTHEQIKKSKLILSNNKHGKTRLKFLLPNSSHYTDLNITFEIPNDHESEVLDFLRKEIQSNTNFEEEEEEEEEEDYKNYIKQRNASRLRRNANIKNNDTKIESNRIVSDRQYGTDVIIILFLVGILFVLIFGLAK</sequence>
<evidence type="ECO:0000256" key="2">
    <source>
        <dbReference type="SAM" id="Phobius"/>
    </source>
</evidence>
<evidence type="ECO:0000313" key="3">
    <source>
        <dbReference type="EMBL" id="MBS7230348.1"/>
    </source>
</evidence>
<keyword evidence="2" id="KW-0812">Transmembrane</keyword>
<name>A0ABS5P8Z0_9FLAO</name>
<keyword evidence="2" id="KW-1133">Transmembrane helix</keyword>
<feature type="transmembrane region" description="Helical" evidence="2">
    <location>
        <begin position="177"/>
        <end position="199"/>
    </location>
</feature>
<feature type="coiled-coil region" evidence="1">
    <location>
        <begin position="119"/>
        <end position="147"/>
    </location>
</feature>
<gene>
    <name evidence="3" type="ORF">KHA90_04865</name>
</gene>
<keyword evidence="4" id="KW-1185">Reference proteome</keyword>
<evidence type="ECO:0000256" key="1">
    <source>
        <dbReference type="SAM" id="Coils"/>
    </source>
</evidence>
<dbReference type="Proteomes" id="UP000722625">
    <property type="component" value="Unassembled WGS sequence"/>
</dbReference>
<dbReference type="EMBL" id="JAGYVZ010000003">
    <property type="protein sequence ID" value="MBS7230348.1"/>
    <property type="molecule type" value="Genomic_DNA"/>
</dbReference>
<proteinExistence type="predicted"/>
<accession>A0ABS5P8Z0</accession>
<reference evidence="3 4" key="1">
    <citation type="journal article" date="2018" name="Int. J. Syst. Evol. Microbiol.">
        <title>Flavobacterium chryseum sp. nov. and Flavobacterium psychroterrae sp. nov., novel environmental bacteria isolated from Antarctica.</title>
        <authorList>
            <person name="Kralova S."/>
            <person name="Svec P."/>
            <person name="Busse H.J."/>
            <person name="Stankova E."/>
            <person name="Vaczi P."/>
            <person name="Sedlacek I."/>
        </authorList>
    </citation>
    <scope>NUCLEOTIDE SEQUENCE [LARGE SCALE GENOMIC DNA]</scope>
    <source>
        <strain evidence="3 4">CCM 8827</strain>
    </source>
</reference>
<protein>
    <submittedName>
        <fullName evidence="3">Uncharacterized protein</fullName>
    </submittedName>
</protein>
<keyword evidence="1" id="KW-0175">Coiled coil</keyword>
<keyword evidence="2" id="KW-0472">Membrane</keyword>
<organism evidence="3 4">
    <name type="scientific">Flavobacterium psychroterrae</name>
    <dbReference type="NCBI Taxonomy" id="2133767"/>
    <lineage>
        <taxon>Bacteria</taxon>
        <taxon>Pseudomonadati</taxon>
        <taxon>Bacteroidota</taxon>
        <taxon>Flavobacteriia</taxon>
        <taxon>Flavobacteriales</taxon>
        <taxon>Flavobacteriaceae</taxon>
        <taxon>Flavobacterium</taxon>
    </lineage>
</organism>